<dbReference type="OrthoDB" id="2402960at2759"/>
<feature type="region of interest" description="Disordered" evidence="1">
    <location>
        <begin position="141"/>
        <end position="190"/>
    </location>
</feature>
<gene>
    <name evidence="2" type="ORF">AMATHDRAFT_44182</name>
</gene>
<feature type="compositionally biased region" description="Gly residues" evidence="1">
    <location>
        <begin position="157"/>
        <end position="166"/>
    </location>
</feature>
<sequence>MTTSSDNTLGLQLEQLQLGDTSPEKDEQSEVHAREKQKPYVNPERFRTGGPQREKPSDEELEERMQRIKIQNEKIKQRRLDVQADEEAFRKTQEEERIRRVNTRKVQESVDHAREQNAKRKLDKMLTREWDSGKAYEHLDTKEKAIRDNTSVSRGWSRGGSSGRMGKGPQVRGKGMEKNIPESTTEGANL</sequence>
<dbReference type="STRING" id="703135.A0A2A9NAI7"/>
<dbReference type="AlphaFoldDB" id="A0A2A9NAI7"/>
<feature type="region of interest" description="Disordered" evidence="1">
    <location>
        <begin position="1"/>
        <end position="63"/>
    </location>
</feature>
<feature type="compositionally biased region" description="Polar residues" evidence="1">
    <location>
        <begin position="181"/>
        <end position="190"/>
    </location>
</feature>
<evidence type="ECO:0000256" key="1">
    <source>
        <dbReference type="SAM" id="MobiDB-lite"/>
    </source>
</evidence>
<feature type="region of interest" description="Disordered" evidence="1">
    <location>
        <begin position="100"/>
        <end position="120"/>
    </location>
</feature>
<dbReference type="EMBL" id="KZ302457">
    <property type="protein sequence ID" value="PFH45271.1"/>
    <property type="molecule type" value="Genomic_DNA"/>
</dbReference>
<evidence type="ECO:0000313" key="2">
    <source>
        <dbReference type="EMBL" id="PFH45271.1"/>
    </source>
</evidence>
<protein>
    <submittedName>
        <fullName evidence="2">Uncharacterized protein</fullName>
    </submittedName>
</protein>
<proteinExistence type="predicted"/>
<organism evidence="2 3">
    <name type="scientific">Amanita thiersii Skay4041</name>
    <dbReference type="NCBI Taxonomy" id="703135"/>
    <lineage>
        <taxon>Eukaryota</taxon>
        <taxon>Fungi</taxon>
        <taxon>Dikarya</taxon>
        <taxon>Basidiomycota</taxon>
        <taxon>Agaricomycotina</taxon>
        <taxon>Agaricomycetes</taxon>
        <taxon>Agaricomycetidae</taxon>
        <taxon>Agaricales</taxon>
        <taxon>Pluteineae</taxon>
        <taxon>Amanitaceae</taxon>
        <taxon>Amanita</taxon>
    </lineage>
</organism>
<name>A0A2A9NAI7_9AGAR</name>
<evidence type="ECO:0000313" key="3">
    <source>
        <dbReference type="Proteomes" id="UP000242287"/>
    </source>
</evidence>
<feature type="compositionally biased region" description="Low complexity" evidence="1">
    <location>
        <begin position="9"/>
        <end position="19"/>
    </location>
</feature>
<dbReference type="Proteomes" id="UP000242287">
    <property type="component" value="Unassembled WGS sequence"/>
</dbReference>
<feature type="compositionally biased region" description="Basic and acidic residues" evidence="1">
    <location>
        <begin position="22"/>
        <end position="63"/>
    </location>
</feature>
<keyword evidence="3" id="KW-1185">Reference proteome</keyword>
<accession>A0A2A9NAI7</accession>
<reference evidence="2 3" key="1">
    <citation type="submission" date="2014-02" db="EMBL/GenBank/DDBJ databases">
        <title>Transposable element dynamics among asymbiotic and ectomycorrhizal Amanita fungi.</title>
        <authorList>
            <consortium name="DOE Joint Genome Institute"/>
            <person name="Hess J."/>
            <person name="Skrede I."/>
            <person name="Wolfe B."/>
            <person name="LaButti K."/>
            <person name="Ohm R.A."/>
            <person name="Grigoriev I.V."/>
            <person name="Pringle A."/>
        </authorList>
    </citation>
    <scope>NUCLEOTIDE SEQUENCE [LARGE SCALE GENOMIC DNA]</scope>
    <source>
        <strain evidence="2 3">SKay4041</strain>
    </source>
</reference>